<name>A0A0A8YZS7_ARUDO</name>
<proteinExistence type="predicted"/>
<reference evidence="1" key="2">
    <citation type="journal article" date="2015" name="Data Brief">
        <title>Shoot transcriptome of the giant reed, Arundo donax.</title>
        <authorList>
            <person name="Barrero R.A."/>
            <person name="Guerrero F.D."/>
            <person name="Moolhuijzen P."/>
            <person name="Goolsby J.A."/>
            <person name="Tidwell J."/>
            <person name="Bellgard S.E."/>
            <person name="Bellgard M.I."/>
        </authorList>
    </citation>
    <scope>NUCLEOTIDE SEQUENCE</scope>
    <source>
        <tissue evidence="1">Shoot tissue taken approximately 20 cm above the soil surface</tissue>
    </source>
</reference>
<reference evidence="1" key="1">
    <citation type="submission" date="2014-09" db="EMBL/GenBank/DDBJ databases">
        <authorList>
            <person name="Magalhaes I.L.F."/>
            <person name="Oliveira U."/>
            <person name="Santos F.R."/>
            <person name="Vidigal T.H.D.A."/>
            <person name="Brescovit A.D."/>
            <person name="Santos A.J."/>
        </authorList>
    </citation>
    <scope>NUCLEOTIDE SEQUENCE</scope>
    <source>
        <tissue evidence="1">Shoot tissue taken approximately 20 cm above the soil surface</tissue>
    </source>
</reference>
<dbReference type="EMBL" id="GBRH01266942">
    <property type="protein sequence ID" value="JAD30953.1"/>
    <property type="molecule type" value="Transcribed_RNA"/>
</dbReference>
<sequence length="52" mass="4960">MGGGASPSAAPDYRASPLLLREPHGVGERASGIPARGAVTVAAAANAASTSD</sequence>
<evidence type="ECO:0000313" key="1">
    <source>
        <dbReference type="EMBL" id="JAD30953.1"/>
    </source>
</evidence>
<organism evidence="1">
    <name type="scientific">Arundo donax</name>
    <name type="common">Giant reed</name>
    <name type="synonym">Donax arundinaceus</name>
    <dbReference type="NCBI Taxonomy" id="35708"/>
    <lineage>
        <taxon>Eukaryota</taxon>
        <taxon>Viridiplantae</taxon>
        <taxon>Streptophyta</taxon>
        <taxon>Embryophyta</taxon>
        <taxon>Tracheophyta</taxon>
        <taxon>Spermatophyta</taxon>
        <taxon>Magnoliopsida</taxon>
        <taxon>Liliopsida</taxon>
        <taxon>Poales</taxon>
        <taxon>Poaceae</taxon>
        <taxon>PACMAD clade</taxon>
        <taxon>Arundinoideae</taxon>
        <taxon>Arundineae</taxon>
        <taxon>Arundo</taxon>
    </lineage>
</organism>
<dbReference type="AlphaFoldDB" id="A0A0A8YZS7"/>
<protein>
    <submittedName>
        <fullName evidence="1">Uncharacterized protein</fullName>
    </submittedName>
</protein>
<accession>A0A0A8YZS7</accession>